<feature type="domain" description="Chalcone isomerase" evidence="1">
    <location>
        <begin position="13"/>
        <end position="181"/>
    </location>
</feature>
<keyword evidence="2" id="KW-0413">Isomerase</keyword>
<reference evidence="2 3" key="1">
    <citation type="submission" date="2018-07" db="EMBL/GenBank/DDBJ databases">
        <title>Marsedoiliclastica nanhaica gen. nov. sp. nov., a novel marine hydrocarbonoclastic bacterium isolated from an in-situ enriched hydrocarbon-degrading consortium in deep-sea sediment.</title>
        <authorList>
            <person name="Dong C."/>
            <person name="Ma T."/>
            <person name="Liu R."/>
            <person name="Shao Z."/>
        </authorList>
    </citation>
    <scope>NUCLEOTIDE SEQUENCE [LARGE SCALE GENOMIC DNA]</scope>
    <source>
        <strain evidence="3">soil36-7</strain>
    </source>
</reference>
<dbReference type="Gene3D" id="3.50.70.10">
    <property type="match status" value="1"/>
</dbReference>
<evidence type="ECO:0000313" key="3">
    <source>
        <dbReference type="Proteomes" id="UP000298049"/>
    </source>
</evidence>
<dbReference type="SUPFAM" id="SSF54626">
    <property type="entry name" value="Chalcone isomerase"/>
    <property type="match status" value="1"/>
</dbReference>
<dbReference type="KEGG" id="hmi:soil367_10715"/>
<evidence type="ECO:0000259" key="1">
    <source>
        <dbReference type="Pfam" id="PF16036"/>
    </source>
</evidence>
<dbReference type="Pfam" id="PF16036">
    <property type="entry name" value="Chalcone_3"/>
    <property type="match status" value="1"/>
</dbReference>
<dbReference type="InterPro" id="IPR036298">
    <property type="entry name" value="Chalcone_isomerase_sf"/>
</dbReference>
<gene>
    <name evidence="2" type="ORF">soil367_10715</name>
</gene>
<dbReference type="Proteomes" id="UP000298049">
    <property type="component" value="Chromosome"/>
</dbReference>
<dbReference type="AlphaFoldDB" id="A0A4P7XH59"/>
<dbReference type="EMBL" id="CP031093">
    <property type="protein sequence ID" value="QCF26369.1"/>
    <property type="molecule type" value="Genomic_DNA"/>
</dbReference>
<dbReference type="InterPro" id="IPR016087">
    <property type="entry name" value="Chalcone_isomerase"/>
</dbReference>
<accession>A0A4P7XH59</accession>
<evidence type="ECO:0000313" key="2">
    <source>
        <dbReference type="EMBL" id="QCF26369.1"/>
    </source>
</evidence>
<sequence length="182" mass="19661">MIFLSALAGAVEAERIAGVEVPARGSFAGHELKLKGAGVREQWFMDIYVGGLYLPESMAEAAAREIIESDQPMAIRLMIVSGMITSAKLKEATMEGLNKSMDGDIEPIKAQVERFLAGFDEEIAEGDQFDIVHDPAKGVLVYKNGVDQGIVAEGELFKRAVFGIWLSDDPVQSGLKEGMLGQ</sequence>
<keyword evidence="3" id="KW-1185">Reference proteome</keyword>
<organism evidence="2 3">
    <name type="scientific">Hydrocarboniclastica marina</name>
    <dbReference type="NCBI Taxonomy" id="2259620"/>
    <lineage>
        <taxon>Bacteria</taxon>
        <taxon>Pseudomonadati</taxon>
        <taxon>Pseudomonadota</taxon>
        <taxon>Gammaproteobacteria</taxon>
        <taxon>Alteromonadales</taxon>
        <taxon>Alteromonadaceae</taxon>
        <taxon>Hydrocarboniclastica</taxon>
    </lineage>
</organism>
<proteinExistence type="predicted"/>
<dbReference type="InterPro" id="IPR016088">
    <property type="entry name" value="Chalcone_isomerase_3-sand"/>
</dbReference>
<dbReference type="OrthoDB" id="270742at2"/>
<name>A0A4P7XH59_9ALTE</name>
<dbReference type="GO" id="GO:0016872">
    <property type="term" value="F:intramolecular lyase activity"/>
    <property type="evidence" value="ECO:0007669"/>
    <property type="project" value="InterPro"/>
</dbReference>
<protein>
    <submittedName>
        <fullName evidence="2">Chalcone isomerase</fullName>
    </submittedName>
</protein>